<dbReference type="InterPro" id="IPR027417">
    <property type="entry name" value="P-loop_NTPase"/>
</dbReference>
<dbReference type="AlphaFoldDB" id="A0A1L0G5U5"/>
<sequence length="240" mass="27160">MKLVLVGIGGPSSSGKTTVAKALHLLFSKSTLIHLDDFYFPDDEIPYDSTADIQNWDCEEAIDWVRFKEYIAKVRETNGAMLPMESLEVDSELKLTPLEIDALKHHADAIESQGYHVVFVDGFMLYHDKAILELFDVKLFFHAPYKVLKERREARKGYNTVAGFWEDPPGYFDKIVWPEFIRSHSHLFEDGNVEGALTTEYQNLGLADVANDGSKSLAELIKWSMDQVTRQIADLGQNGA</sequence>
<gene>
    <name evidence="2" type="ORF">SAMEA4029009_CIC11G00000000155</name>
</gene>
<evidence type="ECO:0000313" key="3">
    <source>
        <dbReference type="Proteomes" id="UP000182259"/>
    </source>
</evidence>
<dbReference type="GO" id="GO:0016301">
    <property type="term" value="F:kinase activity"/>
    <property type="evidence" value="ECO:0007669"/>
    <property type="project" value="InterPro"/>
</dbReference>
<dbReference type="SUPFAM" id="SSF52540">
    <property type="entry name" value="P-loop containing nucleoside triphosphate hydrolases"/>
    <property type="match status" value="1"/>
</dbReference>
<dbReference type="PANTHER" id="PTHR10285">
    <property type="entry name" value="URIDINE KINASE"/>
    <property type="match status" value="1"/>
</dbReference>
<evidence type="ECO:0000259" key="1">
    <source>
        <dbReference type="Pfam" id="PF00485"/>
    </source>
</evidence>
<dbReference type="GO" id="GO:0005524">
    <property type="term" value="F:ATP binding"/>
    <property type="evidence" value="ECO:0007669"/>
    <property type="project" value="InterPro"/>
</dbReference>
<accession>A0A1L0G5U5</accession>
<dbReference type="EMBL" id="LT635765">
    <property type="protein sequence ID" value="SGZ51917.1"/>
    <property type="molecule type" value="Genomic_DNA"/>
</dbReference>
<dbReference type="Proteomes" id="UP000182259">
    <property type="component" value="Chromosome II"/>
</dbReference>
<dbReference type="Gene3D" id="3.40.50.300">
    <property type="entry name" value="P-loop containing nucleotide triphosphate hydrolases"/>
    <property type="match status" value="1"/>
</dbReference>
<dbReference type="InterPro" id="IPR006083">
    <property type="entry name" value="PRK/URK"/>
</dbReference>
<reference evidence="2 3" key="1">
    <citation type="submission" date="2016-10" db="EMBL/GenBank/DDBJ databases">
        <authorList>
            <person name="de Groot N.N."/>
        </authorList>
    </citation>
    <scope>NUCLEOTIDE SEQUENCE [LARGE SCALE GENOMIC DNA]</scope>
    <source>
        <strain evidence="2 3">PYCC 4715</strain>
    </source>
</reference>
<dbReference type="Pfam" id="PF00485">
    <property type="entry name" value="PRK"/>
    <property type="match status" value="1"/>
</dbReference>
<feature type="domain" description="Phosphoribulokinase/uridine kinase" evidence="1">
    <location>
        <begin position="6"/>
        <end position="143"/>
    </location>
</feature>
<evidence type="ECO:0000313" key="2">
    <source>
        <dbReference type="EMBL" id="SGZ51917.1"/>
    </source>
</evidence>
<proteinExistence type="predicted"/>
<protein>
    <submittedName>
        <fullName evidence="2">CIC11C00000000155</fullName>
    </submittedName>
</protein>
<name>A0A1L0G5U5_9ASCO</name>
<dbReference type="CDD" id="cd02024">
    <property type="entry name" value="NRK1"/>
    <property type="match status" value="1"/>
</dbReference>
<organism evidence="2 3">
    <name type="scientific">Sungouiella intermedia</name>
    <dbReference type="NCBI Taxonomy" id="45354"/>
    <lineage>
        <taxon>Eukaryota</taxon>
        <taxon>Fungi</taxon>
        <taxon>Dikarya</taxon>
        <taxon>Ascomycota</taxon>
        <taxon>Saccharomycotina</taxon>
        <taxon>Pichiomycetes</taxon>
        <taxon>Metschnikowiaceae</taxon>
        <taxon>Sungouiella</taxon>
    </lineage>
</organism>